<dbReference type="PANTHER" id="PTHR11647:SF1">
    <property type="entry name" value="COLLAPSIN RESPONSE MEDIATOR PROTEIN"/>
    <property type="match status" value="1"/>
</dbReference>
<dbReference type="SUPFAM" id="SSF51338">
    <property type="entry name" value="Composite domain of metallo-dependent hydrolases"/>
    <property type="match status" value="1"/>
</dbReference>
<dbReference type="Pfam" id="PF01979">
    <property type="entry name" value="Amidohydro_1"/>
    <property type="match status" value="1"/>
</dbReference>
<dbReference type="InterPro" id="IPR011059">
    <property type="entry name" value="Metal-dep_hydrolase_composite"/>
</dbReference>
<gene>
    <name evidence="3" type="ORF">SAMEA3545359_02379</name>
</gene>
<dbReference type="InterPro" id="IPR050378">
    <property type="entry name" value="Metallo-dep_Hydrolases_sf"/>
</dbReference>
<evidence type="ECO:0000259" key="2">
    <source>
        <dbReference type="Pfam" id="PF01979"/>
    </source>
</evidence>
<comment type="cofactor">
    <cofactor evidence="1">
        <name>Zn(2+)</name>
        <dbReference type="ChEBI" id="CHEBI:29105"/>
    </cofactor>
</comment>
<protein>
    <submittedName>
        <fullName evidence="3">Dihydroorotase</fullName>
    </submittedName>
</protein>
<dbReference type="GO" id="GO:0016810">
    <property type="term" value="F:hydrolase activity, acting on carbon-nitrogen (but not peptide) bonds"/>
    <property type="evidence" value="ECO:0007669"/>
    <property type="project" value="InterPro"/>
</dbReference>
<reference evidence="3" key="1">
    <citation type="submission" date="2015-09" db="EMBL/GenBank/DDBJ databases">
        <authorList>
            <consortium name="Pathogen Informatics"/>
        </authorList>
    </citation>
    <scope>NUCLEOTIDE SEQUENCE</scope>
    <source>
        <strain evidence="3">2789STDY5834896</strain>
    </source>
</reference>
<dbReference type="InterPro" id="IPR006680">
    <property type="entry name" value="Amidohydro-rel"/>
</dbReference>
<organism evidence="3">
    <name type="scientific">uncultured Anaerotruncus sp</name>
    <dbReference type="NCBI Taxonomy" id="905011"/>
    <lineage>
        <taxon>Bacteria</taxon>
        <taxon>Bacillati</taxon>
        <taxon>Bacillota</taxon>
        <taxon>Clostridia</taxon>
        <taxon>Eubacteriales</taxon>
        <taxon>Oscillospiraceae</taxon>
        <taxon>Anaerotruncus</taxon>
        <taxon>environmental samples</taxon>
    </lineage>
</organism>
<evidence type="ECO:0000313" key="3">
    <source>
        <dbReference type="EMBL" id="SCJ86668.1"/>
    </source>
</evidence>
<accession>A0A1C6JXF5</accession>
<dbReference type="EMBL" id="FMHG01000002">
    <property type="protein sequence ID" value="SCJ86668.1"/>
    <property type="molecule type" value="Genomic_DNA"/>
</dbReference>
<dbReference type="AlphaFoldDB" id="A0A1C6JXF5"/>
<feature type="domain" description="Amidohydrolase-related" evidence="2">
    <location>
        <begin position="81"/>
        <end position="370"/>
    </location>
</feature>
<evidence type="ECO:0000256" key="1">
    <source>
        <dbReference type="ARBA" id="ARBA00001947"/>
    </source>
</evidence>
<dbReference type="InterPro" id="IPR032466">
    <property type="entry name" value="Metal_Hydrolase"/>
</dbReference>
<dbReference type="PANTHER" id="PTHR11647">
    <property type="entry name" value="HYDRANTOINASE/DIHYDROPYRIMIDINASE FAMILY MEMBER"/>
    <property type="match status" value="1"/>
</dbReference>
<sequence>MIYRTLPPAPTGVATATAAGLHCPPPAAGGRLLLQGGLVVDPKNGVEEPRDLALLGGVVHSCQPHIPTEPGDTVIDCRGLYVFPGLIDMHLHLGDLFEVSTDPFAHAAADGVTVAFSPGAGNTLLAPSLLGAEFDRGLPISAGVYAGAPALLATSLDDEELVSYFTGTLAREVALQKLSRNPIGVATGMQIIGVKDHMGHFILSDESAERIFSVTSRAGLLFMTHTQDPEHACRMAALSKGRPLYLGHASAAGCGTFGDGAADMKQVLDLLAQPNIDGELLASMMRQNRGCREGLRIDSRAQQLCYQALADGRVQVLASDGQGDATMKGFGDSRDNIPALFELCDLGVLPLSKAVALMTKNPAHILSARTGNPWFEQQLGHLGCGAAANVTVADRHTGRAIYTIVNGQLAAFESRPLRSGWGAGRLVCRFGSLSRTGVGDCSMGTVLP</sequence>
<dbReference type="Gene3D" id="3.20.20.140">
    <property type="entry name" value="Metal-dependent hydrolases"/>
    <property type="match status" value="1"/>
</dbReference>
<name>A0A1C6JXF5_9FIRM</name>
<proteinExistence type="predicted"/>
<dbReference type="SUPFAM" id="SSF51556">
    <property type="entry name" value="Metallo-dependent hydrolases"/>
    <property type="match status" value="1"/>
</dbReference>